<dbReference type="RefSeq" id="WP_162363632.1">
    <property type="nucleotide sequence ID" value="NZ_CP047591.1"/>
</dbReference>
<evidence type="ECO:0000313" key="3">
    <source>
        <dbReference type="Proteomes" id="UP000463883"/>
    </source>
</evidence>
<dbReference type="SUPFAM" id="SSF55729">
    <property type="entry name" value="Acyl-CoA N-acyltransferases (Nat)"/>
    <property type="match status" value="1"/>
</dbReference>
<sequence>MFNNRRYISFYEEFIRENYNNVELSYIEINKEIAAVHFGFKDNYKIYYYIPVYDEKYINTGVGAILLYNIIEFYFDKVLEFDFLRGNEQYKFNWTDEIKMNYEVNIFKNNYLGKIKYLIIIIKHLLKKSRKLRRILNKI</sequence>
<dbReference type="Gene3D" id="3.40.630.30">
    <property type="match status" value="1"/>
</dbReference>
<gene>
    <name evidence="2" type="ORF">Ami3637_01785</name>
</gene>
<protein>
    <submittedName>
        <fullName evidence="2">GNAT family N-acetyltransferase</fullName>
    </submittedName>
</protein>
<evidence type="ECO:0000259" key="1">
    <source>
        <dbReference type="Pfam" id="PF13480"/>
    </source>
</evidence>
<dbReference type="GO" id="GO:0016740">
    <property type="term" value="F:transferase activity"/>
    <property type="evidence" value="ECO:0007669"/>
    <property type="project" value="UniProtKB-KW"/>
</dbReference>
<keyword evidence="3" id="KW-1185">Reference proteome</keyword>
<accession>A0A6P1MGP1</accession>
<evidence type="ECO:0000313" key="2">
    <source>
        <dbReference type="EMBL" id="QHI73870.1"/>
    </source>
</evidence>
<reference evidence="2 3" key="1">
    <citation type="submission" date="2020-01" db="EMBL/GenBank/DDBJ databases">
        <title>Genomic analysis of Aminipila sp. CBA3637.</title>
        <authorList>
            <person name="Kim Y.B."/>
            <person name="Roh S.W."/>
        </authorList>
    </citation>
    <scope>NUCLEOTIDE SEQUENCE [LARGE SCALE GENOMIC DNA]</scope>
    <source>
        <strain evidence="2 3">CBA3637</strain>
    </source>
</reference>
<dbReference type="InterPro" id="IPR016181">
    <property type="entry name" value="Acyl_CoA_acyltransferase"/>
</dbReference>
<dbReference type="EMBL" id="CP047591">
    <property type="protein sequence ID" value="QHI73870.1"/>
    <property type="molecule type" value="Genomic_DNA"/>
</dbReference>
<dbReference type="Proteomes" id="UP000463883">
    <property type="component" value="Chromosome"/>
</dbReference>
<organism evidence="2 3">
    <name type="scientific">Aminipila terrae</name>
    <dbReference type="NCBI Taxonomy" id="2697030"/>
    <lineage>
        <taxon>Bacteria</taxon>
        <taxon>Bacillati</taxon>
        <taxon>Bacillota</taxon>
        <taxon>Clostridia</taxon>
        <taxon>Peptostreptococcales</taxon>
        <taxon>Anaerovoracaceae</taxon>
        <taxon>Aminipila</taxon>
    </lineage>
</organism>
<dbReference type="AlphaFoldDB" id="A0A6P1MGP1"/>
<dbReference type="KEGG" id="amic:Ami3637_01785"/>
<keyword evidence="2" id="KW-0808">Transferase</keyword>
<name>A0A6P1MGP1_9FIRM</name>
<dbReference type="InterPro" id="IPR038740">
    <property type="entry name" value="BioF2-like_GNAT_dom"/>
</dbReference>
<feature type="domain" description="BioF2-like acetyltransferase" evidence="1">
    <location>
        <begin position="2"/>
        <end position="91"/>
    </location>
</feature>
<dbReference type="Pfam" id="PF13480">
    <property type="entry name" value="Acetyltransf_6"/>
    <property type="match status" value="1"/>
</dbReference>
<proteinExistence type="predicted"/>